<organism evidence="2 3">
    <name type="scientific">Clostridium cadaveris</name>
    <dbReference type="NCBI Taxonomy" id="1529"/>
    <lineage>
        <taxon>Bacteria</taxon>
        <taxon>Bacillati</taxon>
        <taxon>Bacillota</taxon>
        <taxon>Clostridia</taxon>
        <taxon>Eubacteriales</taxon>
        <taxon>Clostridiaceae</taxon>
        <taxon>Clostridium</taxon>
    </lineage>
</organism>
<feature type="coiled-coil region" evidence="1">
    <location>
        <begin position="146"/>
        <end position="173"/>
    </location>
</feature>
<name>A0A316M9Y2_9CLOT</name>
<reference evidence="2 3" key="1">
    <citation type="submission" date="2018-03" db="EMBL/GenBank/DDBJ databases">
        <title>The uncultured portion of the human microbiome is neutrally assembled.</title>
        <authorList>
            <person name="Jeraldo P."/>
            <person name="Boardman L."/>
            <person name="White B.A."/>
            <person name="Nelson H."/>
            <person name="Goldenfeld N."/>
            <person name="Chia N."/>
        </authorList>
    </citation>
    <scope>NUCLEOTIDE SEQUENCE [LARGE SCALE GENOMIC DNA]</scope>
    <source>
        <strain evidence="2">CIM:MAG 903</strain>
    </source>
</reference>
<sequence>MAKRNIKFDLDFEQKDILSKFSIKQFDNALINISTYSEGKELNPVGNTCKLYVSVGNEVFLQNNGIRVLENTIEIDLDKNIVSSHGKALGELELTDSNGVFTSTTFIFDIDSKVGEGSTLPNGVEGFITKHERLIREFKNEINPKVEKLQSDINKSNNEINVINSELKQIERKNIEQDTRLKDVEYKNKVQDVYVKGLFNENNDKRLSIEGKGNSIKLEGSKKGLVTVDKVIGNTLVNIDIGGKFQKYSDTIIFRNGSESYLGLMKPSTVYTLFINYIPQGANRFKYSNCEHSPVSLVQGKSVYTLTTPSEINNNVKNPHIYGATGTVFTEEDANKVQIMLFEGDISVPPIDVFEGLQSTFENKLITQEMVDSEEELAENLGKYKCEVKVRGKNLFDGNWEYGSINDSTGSLTNASNEIRSVNFIKVYPGQKLCFTCESSKNIAIRLYDINRKYIGATEILIPSGTVVSGNAREIPENAYYMKVKLIETNLDLKLQIEEGTQVTPYESYLSRTQTVYLNSPLLKGDELVCREDGLYHHHKMGKVVFNGDEDEGWKLVIGSEKPNAPYYRYYTPLTDALPSSVCLNNRFKYLAGSSVEEEKCYITTNSNFTITKKDVSTLQEFKVWLQSNPVTVVYELAEPYHEKISDDKLLLEIPNSATLSVESVIPCTSISATYTGNVPSVYGLEETGITNTNDIAVTQTAVDFLLMSSMGAVMMMSFKNNTKGGNNMGAYFASRIMKKALKYEDVIRKYPEFKEDIDFILRSEGYGDLIVEL</sequence>
<dbReference type="Proteomes" id="UP000246114">
    <property type="component" value="Unassembled WGS sequence"/>
</dbReference>
<protein>
    <recommendedName>
        <fullName evidence="4">BppU N-terminal domain-containing protein</fullName>
    </recommendedName>
</protein>
<evidence type="ECO:0008006" key="4">
    <source>
        <dbReference type="Google" id="ProtNLM"/>
    </source>
</evidence>
<dbReference type="AlphaFoldDB" id="A0A316M9Y2"/>
<gene>
    <name evidence="2" type="ORF">DBY38_02220</name>
</gene>
<evidence type="ECO:0000256" key="1">
    <source>
        <dbReference type="SAM" id="Coils"/>
    </source>
</evidence>
<dbReference type="EMBL" id="QAMZ01000008">
    <property type="protein sequence ID" value="PWL55297.1"/>
    <property type="molecule type" value="Genomic_DNA"/>
</dbReference>
<evidence type="ECO:0000313" key="2">
    <source>
        <dbReference type="EMBL" id="PWL55297.1"/>
    </source>
</evidence>
<proteinExistence type="predicted"/>
<keyword evidence="1" id="KW-0175">Coiled coil</keyword>
<accession>A0A316M9Y2</accession>
<comment type="caution">
    <text evidence="2">The sequence shown here is derived from an EMBL/GenBank/DDBJ whole genome shotgun (WGS) entry which is preliminary data.</text>
</comment>
<evidence type="ECO:0000313" key="3">
    <source>
        <dbReference type="Proteomes" id="UP000246114"/>
    </source>
</evidence>